<keyword evidence="3" id="KW-0472">Membrane</keyword>
<proteinExistence type="predicted"/>
<dbReference type="InterPro" id="IPR002931">
    <property type="entry name" value="Transglutaminase-like"/>
</dbReference>
<keyword evidence="8" id="KW-1185">Reference proteome</keyword>
<sequence length="2323" mass="247391">MNNEAPGARGDGMKHSGTKRSGNRAQRILGRGYAPLVALAAMLWTAAAGFAAPSPAIVANVVAHGIAAQVEAPAAAPREVELDEAYGALERLAQSLRVIETGKGDLPRLRTGVDVSQLAVDLLASGAELADRDALTRLAQTKDAGPPDGRRAVLGELAARHGEFAAILERLRAAEIARDDAARFRAVVDLARLLDTRPAASTATRFDPASARGFSADKKKLPKPGAGDERVPAKNAAAAKLDPPGAADLAETDEIVLTAQIRAKAEELGRNPVAIRNWVYNNIDYSPGYGSTQNAQKTLFAKRGNAWDIHSLLIALLRASNIPARYVSGAVELPIERIQEWLPVANANVAADLFSAAGVPTTLLTAGGSIRALRFEHVWVEAWVDFVPSRGARNATPDSWVPMDAAIKAYATTPPVAYLQHVGFDAQAAQTEILAGSQQGPGWITGIDVNKIGAVYDRLGRQALDYVNANPAADPAATFGARKIVALDLPVLEGTLPYNVYTPQPRRAAALPASAQHAISVQLYASPGDIGLESPQFVVQMPLARMGLSAFQVEYRGASAADVATLRQYAAGNTETLSASSLRVAAALKLGGQVVQQGGAVTYGTDQYWQVQLRDPLGAFTQQSEPYKFPAGTSIAFVTDTNGVTPELAEAMTAGYGSRQNLPIGDALAMGGLQFWLMHDLFDGWVAQARGATGVRMPSVGAFATSMRVGFFFGVPRNASTRGFTSDVKTVRYALVGADAEATRRAATQMGAMGSFAEGATWDLLTGGAVGSGLTASTLLLRANEAKIPIYRIDASNVDQYLPQLALAADDKADIRAAVNAGLSVLAPAAETTIGGWSGTGYLIQDPVSGGGIWRVSGGLNGAINVGCVAKAVLLNVLCKLMFNKLVRFFLGLTSPGAMAAMLLERLIISAIPVVGPIIAIVQVAIAVAQATAMVIRWVRSVEAMIEELTPEQLGILGIADLNEALCSLGSPCFDSNFFDDIGDNFTSEGFSNDFWGNFMGGAFAGAGGPAEGNPVSVGNGIKWQWEQDYAGDGAYPLSFVRTYSSYVPNGSSTGNKWSHNYQSAIRVAPAPLDEDGEPLGNAPAALVVHGDGTYFQFTRRNADWIGEGNLPEKLVRFADANDATTGWEVTRLTDELEHYDASGRLAWIRNPAGLKHTLAYDANGRLESVSDDFGRALRFAYDPATGELASMTDPANRVTRYEYAPNGNAVKVTYPDDSTRQYHYEDLSLQSHLTGLTDERGVRYATWAYDYRGRAVLSMHAGGADKYTFSYLDNATVVTDPLGTVRTYKYQRFNERPYLTEVTQACSGCSAGGVAKLHYDGRGLVDRATDFNDNATTFTRNARGLEESRTEASGTPQARTIATQWHATWRKPTRQTVPTATGNRVTTWTYDAAGNLRTQAVTAGAETRTWTFTPNARGQIETIDGPRTDVADVAQLRYDAATGNLLTSTSATGQVTRYTGYDAHGRLTEERDANGLVTQYRYDLRGRVTHEIVKVSDADAGETTRFDYWPTGVVRRVTLPDGSFLDYAYDDAMRLTDVVDSTGNTVHYTLDGAGNRTQEVSRDAQGNLAMSMGRVIDALGRVEAVLGAAPGEVARFTYDGNGNEKSTTSALSHVTRRTYDARDRLVGAEALDAADPARGAVVYGYDAADNVTSFTDPRNLVTSYAYTGFNQLATSTSPDAGTVRYTYDAAGNVATRTDARNQRIVYAYDAGNRPLQYRFGAADAAAPSNPAALASVEETIDFTYDAAGGDGAQGRLTGFVDGSGATRYVYDREGRVVERTQSQGNASAALTKTTQYRYDAGGRVESATLPSGAVIGYAYDANGRVLTITVNGVVVVKDVEYFPFGDPASWSEGGDAGAFRYVRTYDANGRVGAYTAAGSQRTLGYDPAGRVVSLAGNAPDDASWTFSYDGRDRLSGAANAAAQGADAGVALSWTLDATGNRTATSRVQGSQTTNAAYAIDAASNRIAAIDGVARTYDAAGNTASDGVRRFSNNAHNRLSVTRAQNTGVVLARYAYNAWGERVCKARGDSDCPRGAGAGGPPDAGRGSFTQYVYDEQGRLRGEYGADGAPIAEHVWLENTPVAVIRPAAFAASHGGLNVGGATVFWVEPDHLEAPRAVVNASHVAIWRWDSDPFGNAVANETAAAPAIAASFTYDLRFPGQQFDAETATHYNYFRDYDPALGRYLQADPAGIAGGINPYLYVDAAPLAATDPFGLGPRRPPHNANANLSRGGVVLCGRSFTSGGAAGRSWNHQADSHTEAKACNFFRPMCQAGDVLTIVGDYAPCSRCKGRMNDLHRDCGVTCVYQWGDNTWTSTDKPRRRRR</sequence>
<dbReference type="RefSeq" id="WP_263543623.1">
    <property type="nucleotide sequence ID" value="NZ_JAOVZO020000001.1"/>
</dbReference>
<evidence type="ECO:0000256" key="3">
    <source>
        <dbReference type="SAM" id="Phobius"/>
    </source>
</evidence>
<reference evidence="7" key="1">
    <citation type="submission" date="2023-02" db="EMBL/GenBank/DDBJ databases">
        <title>Tahibacter soli sp. nov. isolated from soil.</title>
        <authorList>
            <person name="Baek J.H."/>
            <person name="Lee J.K."/>
            <person name="Choi D.G."/>
            <person name="Jeon C.O."/>
        </authorList>
    </citation>
    <scope>NUCLEOTIDE SEQUENCE</scope>
    <source>
        <strain evidence="7">BL</strain>
    </source>
</reference>
<dbReference type="EMBL" id="JAOVZO020000001">
    <property type="protein sequence ID" value="MDC8011357.1"/>
    <property type="molecule type" value="Genomic_DNA"/>
</dbReference>
<dbReference type="InterPro" id="IPR038765">
    <property type="entry name" value="Papain-like_cys_pep_sf"/>
</dbReference>
<dbReference type="InterPro" id="IPR022385">
    <property type="entry name" value="Rhs_assc_core"/>
</dbReference>
<dbReference type="Gene3D" id="2.180.10.10">
    <property type="entry name" value="RHS repeat-associated core"/>
    <property type="match status" value="4"/>
</dbReference>
<evidence type="ECO:0000259" key="5">
    <source>
        <dbReference type="Pfam" id="PF20148"/>
    </source>
</evidence>
<evidence type="ECO:0000313" key="7">
    <source>
        <dbReference type="EMBL" id="MDC8011357.1"/>
    </source>
</evidence>
<keyword evidence="3" id="KW-0812">Transmembrane</keyword>
<dbReference type="InterPro" id="IPR031325">
    <property type="entry name" value="RHS_repeat"/>
</dbReference>
<comment type="caution">
    <text evidence="7">The sequence shown here is derived from an EMBL/GenBank/DDBJ whole genome shotgun (WGS) entry which is preliminary data.</text>
</comment>
<feature type="domain" description="Teneurin-like YD-shell" evidence="6">
    <location>
        <begin position="1559"/>
        <end position="1716"/>
    </location>
</feature>
<dbReference type="InterPro" id="IPR050708">
    <property type="entry name" value="T6SS_VgrG/RHS"/>
</dbReference>
<accession>A0A9X3YH18</accession>
<dbReference type="Proteomes" id="UP001139971">
    <property type="component" value="Unassembled WGS sequence"/>
</dbReference>
<feature type="region of interest" description="Disordered" evidence="2">
    <location>
        <begin position="211"/>
        <end position="231"/>
    </location>
</feature>
<protein>
    <submittedName>
        <fullName evidence="7">Transglutaminase domain-containing protein</fullName>
    </submittedName>
</protein>
<organism evidence="7 8">
    <name type="scientific">Tahibacter soli</name>
    <dbReference type="NCBI Taxonomy" id="2983605"/>
    <lineage>
        <taxon>Bacteria</taxon>
        <taxon>Pseudomonadati</taxon>
        <taxon>Pseudomonadota</taxon>
        <taxon>Gammaproteobacteria</taxon>
        <taxon>Lysobacterales</taxon>
        <taxon>Rhodanobacteraceae</taxon>
        <taxon>Tahibacter</taxon>
    </lineage>
</organism>
<evidence type="ECO:0000259" key="6">
    <source>
        <dbReference type="Pfam" id="PF25023"/>
    </source>
</evidence>
<dbReference type="Pfam" id="PF14427">
    <property type="entry name" value="Pput2613-deam"/>
    <property type="match status" value="1"/>
</dbReference>
<dbReference type="PANTHER" id="PTHR32305">
    <property type="match status" value="1"/>
</dbReference>
<dbReference type="Pfam" id="PF05593">
    <property type="entry name" value="RHS_repeat"/>
    <property type="match status" value="3"/>
</dbReference>
<feature type="domain" description="Transglutaminase-like" evidence="4">
    <location>
        <begin position="258"/>
        <end position="405"/>
    </location>
</feature>
<gene>
    <name evidence="7" type="ORF">OD750_002220</name>
</gene>
<dbReference type="InterPro" id="IPR056823">
    <property type="entry name" value="TEN-like_YD-shell"/>
</dbReference>
<dbReference type="InterPro" id="IPR027472">
    <property type="entry name" value="Pput2613-NH3ase"/>
</dbReference>
<dbReference type="Pfam" id="PF25023">
    <property type="entry name" value="TEN_YD-shell"/>
    <property type="match status" value="1"/>
</dbReference>
<name>A0A9X3YH18_9GAMM</name>
<dbReference type="Gene3D" id="3.10.620.30">
    <property type="match status" value="1"/>
</dbReference>
<dbReference type="NCBIfam" id="TIGR01643">
    <property type="entry name" value="YD_repeat_2x"/>
    <property type="match status" value="7"/>
</dbReference>
<dbReference type="NCBIfam" id="TIGR03696">
    <property type="entry name" value="Rhs_assc_core"/>
    <property type="match status" value="1"/>
</dbReference>
<dbReference type="SUPFAM" id="SSF54001">
    <property type="entry name" value="Cysteine proteinases"/>
    <property type="match status" value="1"/>
</dbReference>
<dbReference type="InterPro" id="IPR045351">
    <property type="entry name" value="DUF6531"/>
</dbReference>
<dbReference type="Pfam" id="PF20148">
    <property type="entry name" value="DUF6531"/>
    <property type="match status" value="1"/>
</dbReference>
<evidence type="ECO:0000259" key="4">
    <source>
        <dbReference type="Pfam" id="PF01841"/>
    </source>
</evidence>
<feature type="region of interest" description="Disordered" evidence="2">
    <location>
        <begin position="1"/>
        <end position="24"/>
    </location>
</feature>
<feature type="transmembrane region" description="Helical" evidence="3">
    <location>
        <begin position="33"/>
        <end position="52"/>
    </location>
</feature>
<evidence type="ECO:0000256" key="1">
    <source>
        <dbReference type="ARBA" id="ARBA00022737"/>
    </source>
</evidence>
<dbReference type="InterPro" id="IPR006530">
    <property type="entry name" value="YD"/>
</dbReference>
<dbReference type="PRINTS" id="PR00394">
    <property type="entry name" value="RHSPROTEIN"/>
</dbReference>
<dbReference type="PANTHER" id="PTHR32305:SF15">
    <property type="entry name" value="PROTEIN RHSA-RELATED"/>
    <property type="match status" value="1"/>
</dbReference>
<keyword evidence="1" id="KW-0677">Repeat</keyword>
<feature type="domain" description="DUF6531" evidence="5">
    <location>
        <begin position="1013"/>
        <end position="1069"/>
    </location>
</feature>
<evidence type="ECO:0000256" key="2">
    <source>
        <dbReference type="SAM" id="MobiDB-lite"/>
    </source>
</evidence>
<evidence type="ECO:0000313" key="8">
    <source>
        <dbReference type="Proteomes" id="UP001139971"/>
    </source>
</evidence>
<keyword evidence="3" id="KW-1133">Transmembrane helix</keyword>
<dbReference type="Pfam" id="PF01841">
    <property type="entry name" value="Transglut_core"/>
    <property type="match status" value="1"/>
</dbReference>